<sequence>MNFDIALHIDLAIEDNDFVLNDSLSPRTLKKADVIGQDIKHRILESGLLVKLIGLRNKNGIAPILTEIELLTEQDDRIKPGTINVYRNDDGTLSITAQTRQYGGITSGI</sequence>
<dbReference type="Pfam" id="PF10761">
    <property type="entry name" value="DUF2590"/>
    <property type="match status" value="1"/>
</dbReference>
<dbReference type="InterPro" id="IPR019697">
    <property type="entry name" value="Phage_HP1_Orf28"/>
</dbReference>
<organism evidence="1">
    <name type="scientific">marine sediment metagenome</name>
    <dbReference type="NCBI Taxonomy" id="412755"/>
    <lineage>
        <taxon>unclassified sequences</taxon>
        <taxon>metagenomes</taxon>
        <taxon>ecological metagenomes</taxon>
    </lineage>
</organism>
<dbReference type="AlphaFoldDB" id="A0A0F8ZCB2"/>
<protein>
    <submittedName>
        <fullName evidence="1">Uncharacterized protein</fullName>
    </submittedName>
</protein>
<proteinExistence type="predicted"/>
<evidence type="ECO:0000313" key="1">
    <source>
        <dbReference type="EMBL" id="KKK83570.1"/>
    </source>
</evidence>
<dbReference type="EMBL" id="LAZR01052164">
    <property type="protein sequence ID" value="KKK83570.1"/>
    <property type="molecule type" value="Genomic_DNA"/>
</dbReference>
<reference evidence="1" key="1">
    <citation type="journal article" date="2015" name="Nature">
        <title>Complex archaea that bridge the gap between prokaryotes and eukaryotes.</title>
        <authorList>
            <person name="Spang A."/>
            <person name="Saw J.H."/>
            <person name="Jorgensen S.L."/>
            <person name="Zaremba-Niedzwiedzka K."/>
            <person name="Martijn J."/>
            <person name="Lind A.E."/>
            <person name="van Eijk R."/>
            <person name="Schleper C."/>
            <person name="Guy L."/>
            <person name="Ettema T.J."/>
        </authorList>
    </citation>
    <scope>NUCLEOTIDE SEQUENCE</scope>
</reference>
<gene>
    <name evidence="1" type="ORF">LCGC14_2792050</name>
</gene>
<name>A0A0F8ZCB2_9ZZZZ</name>
<accession>A0A0F8ZCB2</accession>
<comment type="caution">
    <text evidence="1">The sequence shown here is derived from an EMBL/GenBank/DDBJ whole genome shotgun (WGS) entry which is preliminary data.</text>
</comment>